<evidence type="ECO:0000256" key="6">
    <source>
        <dbReference type="SAM" id="Phobius"/>
    </source>
</evidence>
<dbReference type="AlphaFoldDB" id="A0AAD3SGY1"/>
<dbReference type="EMBL" id="BSYO01000010">
    <property type="protein sequence ID" value="GMH11138.1"/>
    <property type="molecule type" value="Genomic_DNA"/>
</dbReference>
<evidence type="ECO:0000313" key="9">
    <source>
        <dbReference type="Proteomes" id="UP001279734"/>
    </source>
</evidence>
<dbReference type="GO" id="GO:0005886">
    <property type="term" value="C:plasma membrane"/>
    <property type="evidence" value="ECO:0007669"/>
    <property type="project" value="TreeGrafter"/>
</dbReference>
<proteinExistence type="predicted"/>
<sequence>MTDPSRPATGYPAPQTGAIHPPNGYPPPGTTGYRYAAPLPQSNYQYYNTNPYYDISQRATFYRRLLAVIIALFIIFGVALFITWLVLRPRLPEFRVDSLSVSQFKLSSSPSQISGKWDVLFTVSNPNTKMHVYYDAIDAFLYYKSELLAQNQLVPFDQGTKSQTNVSTELVAASAYVDGKVVSAINSDRSHGSVNFNVKLLAIVRFKAGAWRARKRWLKVYCDNLTVGVSSNDAKGTLTGGSRKCDVGLFVIVFWSENDKDF</sequence>
<name>A0AAD3SGY1_NEPGR</name>
<protein>
    <recommendedName>
        <fullName evidence="7">Late embryogenesis abundant protein LEA-2 subgroup domain-containing protein</fullName>
    </recommendedName>
</protein>
<feature type="region of interest" description="Disordered" evidence="5">
    <location>
        <begin position="1"/>
        <end position="25"/>
    </location>
</feature>
<dbReference type="Proteomes" id="UP001279734">
    <property type="component" value="Unassembled WGS sequence"/>
</dbReference>
<feature type="domain" description="Late embryogenesis abundant protein LEA-2 subgroup" evidence="7">
    <location>
        <begin position="121"/>
        <end position="220"/>
    </location>
</feature>
<gene>
    <name evidence="8" type="ORF">Nepgr_012979</name>
</gene>
<keyword evidence="9" id="KW-1185">Reference proteome</keyword>
<keyword evidence="2 6" id="KW-0812">Transmembrane</keyword>
<organism evidence="8 9">
    <name type="scientific">Nepenthes gracilis</name>
    <name type="common">Slender pitcher plant</name>
    <dbReference type="NCBI Taxonomy" id="150966"/>
    <lineage>
        <taxon>Eukaryota</taxon>
        <taxon>Viridiplantae</taxon>
        <taxon>Streptophyta</taxon>
        <taxon>Embryophyta</taxon>
        <taxon>Tracheophyta</taxon>
        <taxon>Spermatophyta</taxon>
        <taxon>Magnoliopsida</taxon>
        <taxon>eudicotyledons</taxon>
        <taxon>Gunneridae</taxon>
        <taxon>Pentapetalae</taxon>
        <taxon>Caryophyllales</taxon>
        <taxon>Nepenthaceae</taxon>
        <taxon>Nepenthes</taxon>
    </lineage>
</organism>
<keyword evidence="4 6" id="KW-0472">Membrane</keyword>
<dbReference type="GO" id="GO:0098542">
    <property type="term" value="P:defense response to other organism"/>
    <property type="evidence" value="ECO:0007669"/>
    <property type="project" value="InterPro"/>
</dbReference>
<evidence type="ECO:0000256" key="5">
    <source>
        <dbReference type="SAM" id="MobiDB-lite"/>
    </source>
</evidence>
<evidence type="ECO:0000256" key="3">
    <source>
        <dbReference type="ARBA" id="ARBA00022989"/>
    </source>
</evidence>
<feature type="transmembrane region" description="Helical" evidence="6">
    <location>
        <begin position="65"/>
        <end position="87"/>
    </location>
</feature>
<dbReference type="InterPro" id="IPR004864">
    <property type="entry name" value="LEA_2"/>
</dbReference>
<dbReference type="Pfam" id="PF03168">
    <property type="entry name" value="LEA_2"/>
    <property type="match status" value="1"/>
</dbReference>
<evidence type="ECO:0000256" key="4">
    <source>
        <dbReference type="ARBA" id="ARBA00023136"/>
    </source>
</evidence>
<evidence type="ECO:0000259" key="7">
    <source>
        <dbReference type="Pfam" id="PF03168"/>
    </source>
</evidence>
<reference evidence="8" key="1">
    <citation type="submission" date="2023-05" db="EMBL/GenBank/DDBJ databases">
        <title>Nepenthes gracilis genome sequencing.</title>
        <authorList>
            <person name="Fukushima K."/>
        </authorList>
    </citation>
    <scope>NUCLEOTIDE SEQUENCE</scope>
    <source>
        <strain evidence="8">SING2019-196</strain>
    </source>
</reference>
<comment type="caution">
    <text evidence="8">The sequence shown here is derived from an EMBL/GenBank/DDBJ whole genome shotgun (WGS) entry which is preliminary data.</text>
</comment>
<accession>A0AAD3SGY1</accession>
<keyword evidence="3 6" id="KW-1133">Transmembrane helix</keyword>
<dbReference type="InterPro" id="IPR044839">
    <property type="entry name" value="NDR1-like"/>
</dbReference>
<evidence type="ECO:0000313" key="8">
    <source>
        <dbReference type="EMBL" id="GMH11138.1"/>
    </source>
</evidence>
<evidence type="ECO:0000256" key="1">
    <source>
        <dbReference type="ARBA" id="ARBA00004167"/>
    </source>
</evidence>
<comment type="subcellular location">
    <subcellularLocation>
        <location evidence="1">Membrane</location>
        <topology evidence="1">Single-pass membrane protein</topology>
    </subcellularLocation>
</comment>
<evidence type="ECO:0000256" key="2">
    <source>
        <dbReference type="ARBA" id="ARBA00022692"/>
    </source>
</evidence>
<dbReference type="PANTHER" id="PTHR31234">
    <property type="entry name" value="LATE EMBRYOGENESIS ABUNDANT (LEA) HYDROXYPROLINE-RICH GLYCOPROTEIN FAMILY"/>
    <property type="match status" value="1"/>
</dbReference>
<dbReference type="PANTHER" id="PTHR31234:SF55">
    <property type="entry name" value="LATE EMBRYOGENESIS ABUNDANT (LEA) HYDROXYPROLINE-RICH GLYCOPROTEIN FAMILY"/>
    <property type="match status" value="1"/>
</dbReference>